<comment type="similarity">
    <text evidence="1">Belongs to the universal stress protein A family.</text>
</comment>
<dbReference type="InterPro" id="IPR006015">
    <property type="entry name" value="Universal_stress_UspA"/>
</dbReference>
<feature type="domain" description="UspA" evidence="2">
    <location>
        <begin position="6"/>
        <end position="144"/>
    </location>
</feature>
<dbReference type="InterPro" id="IPR014729">
    <property type="entry name" value="Rossmann-like_a/b/a_fold"/>
</dbReference>
<dbReference type="CDD" id="cd00293">
    <property type="entry name" value="USP-like"/>
    <property type="match status" value="2"/>
</dbReference>
<dbReference type="PANTHER" id="PTHR46268:SF15">
    <property type="entry name" value="UNIVERSAL STRESS PROTEIN HP_0031"/>
    <property type="match status" value="1"/>
</dbReference>
<protein>
    <submittedName>
        <fullName evidence="3">Universal stress protein</fullName>
    </submittedName>
</protein>
<gene>
    <name evidence="3" type="ORF">ACFFN0_04255</name>
</gene>
<dbReference type="SUPFAM" id="SSF52402">
    <property type="entry name" value="Adenine nucleotide alpha hydrolases-like"/>
    <property type="match status" value="2"/>
</dbReference>
<dbReference type="Pfam" id="PF00582">
    <property type="entry name" value="Usp"/>
    <property type="match status" value="2"/>
</dbReference>
<proteinExistence type="inferred from homology"/>
<dbReference type="RefSeq" id="WP_181409516.1">
    <property type="nucleotide sequence ID" value="NZ_JBHMAX010000007.1"/>
</dbReference>
<keyword evidence="4" id="KW-1185">Reference proteome</keyword>
<organism evidence="3 4">
    <name type="scientific">Ornithinimicrobium kibberense</name>
    <dbReference type="NCBI Taxonomy" id="282060"/>
    <lineage>
        <taxon>Bacteria</taxon>
        <taxon>Bacillati</taxon>
        <taxon>Actinomycetota</taxon>
        <taxon>Actinomycetes</taxon>
        <taxon>Micrococcales</taxon>
        <taxon>Ornithinimicrobiaceae</taxon>
        <taxon>Ornithinimicrobium</taxon>
    </lineage>
</organism>
<sequence>MSERGRPVVVGADGGGTDSAAVRWAAGLAQRLGRELVVVHASEPEALAARAAGAGAPDVTALLEAEEERADQVREEAARLGESVGVPVRLDVQRASPLRALLEHEDEACAIVVGTGRKGVLEEFVLGTTSIGVAAHATCPVVVINPEVDVDGLDHGVIGVAVDGSADSRAAARVAMDYAGGTGSRVVAITTWYLEVVDGYVVTEPDSPEWRRVEEDRMAMLEDTFAGLRRSHAHVPLELSVRRGPVLSTLLEASEGLDLMVMGSRGMGSVRGRLLGSVSQRLMRTAQVPVMVVTRPQDRRQG</sequence>
<evidence type="ECO:0000313" key="4">
    <source>
        <dbReference type="Proteomes" id="UP001589613"/>
    </source>
</evidence>
<accession>A0ABV5V0B8</accession>
<dbReference type="Proteomes" id="UP001589613">
    <property type="component" value="Unassembled WGS sequence"/>
</dbReference>
<dbReference type="EMBL" id="JBHMAX010000007">
    <property type="protein sequence ID" value="MFB9731255.1"/>
    <property type="molecule type" value="Genomic_DNA"/>
</dbReference>
<dbReference type="Gene3D" id="3.40.50.620">
    <property type="entry name" value="HUPs"/>
    <property type="match status" value="2"/>
</dbReference>
<reference evidence="3 4" key="1">
    <citation type="submission" date="2024-09" db="EMBL/GenBank/DDBJ databases">
        <authorList>
            <person name="Sun Q."/>
            <person name="Mori K."/>
        </authorList>
    </citation>
    <scope>NUCLEOTIDE SEQUENCE [LARGE SCALE GENOMIC DNA]</scope>
    <source>
        <strain evidence="3 4">JCM 12763</strain>
    </source>
</reference>
<name>A0ABV5V0B8_9MICO</name>
<evidence type="ECO:0000313" key="3">
    <source>
        <dbReference type="EMBL" id="MFB9731255.1"/>
    </source>
</evidence>
<comment type="caution">
    <text evidence="3">The sequence shown here is derived from an EMBL/GenBank/DDBJ whole genome shotgun (WGS) entry which is preliminary data.</text>
</comment>
<evidence type="ECO:0000259" key="2">
    <source>
        <dbReference type="Pfam" id="PF00582"/>
    </source>
</evidence>
<feature type="domain" description="UspA" evidence="2">
    <location>
        <begin position="158"/>
        <end position="293"/>
    </location>
</feature>
<dbReference type="InterPro" id="IPR006016">
    <property type="entry name" value="UspA"/>
</dbReference>
<evidence type="ECO:0000256" key="1">
    <source>
        <dbReference type="ARBA" id="ARBA00008791"/>
    </source>
</evidence>
<dbReference type="PRINTS" id="PR01438">
    <property type="entry name" value="UNVRSLSTRESS"/>
</dbReference>
<dbReference type="PANTHER" id="PTHR46268">
    <property type="entry name" value="STRESS RESPONSE PROTEIN NHAX"/>
    <property type="match status" value="1"/>
</dbReference>